<evidence type="ECO:0000313" key="6">
    <source>
        <dbReference type="EMBL" id="KAK9045181.1"/>
    </source>
</evidence>
<gene>
    <name evidence="6" type="ORF">V6N11_059070</name>
</gene>
<dbReference type="Proteomes" id="UP001396334">
    <property type="component" value="Unassembled WGS sequence"/>
</dbReference>
<dbReference type="PANTHER" id="PTHR48041:SF11">
    <property type="entry name" value="ABC TRANSPORTER G FAMILY MEMBER 16"/>
    <property type="match status" value="1"/>
</dbReference>
<keyword evidence="3" id="KW-0812">Transmembrane</keyword>
<protein>
    <submittedName>
        <fullName evidence="6">Uncharacterized protein</fullName>
    </submittedName>
</protein>
<keyword evidence="2" id="KW-0813">Transport</keyword>
<evidence type="ECO:0000256" key="3">
    <source>
        <dbReference type="ARBA" id="ARBA00022692"/>
    </source>
</evidence>
<dbReference type="EMBL" id="JBBPBN010000002">
    <property type="protein sequence ID" value="KAK9045181.1"/>
    <property type="molecule type" value="Genomic_DNA"/>
</dbReference>
<keyword evidence="4" id="KW-1133">Transmembrane helix</keyword>
<dbReference type="InterPro" id="IPR050352">
    <property type="entry name" value="ABCG_transporters"/>
</dbReference>
<comment type="subcellular location">
    <subcellularLocation>
        <location evidence="1">Membrane</location>
        <topology evidence="1">Multi-pass membrane protein</topology>
    </subcellularLocation>
</comment>
<name>A0ABR2U656_9ROSI</name>
<evidence type="ECO:0000256" key="5">
    <source>
        <dbReference type="ARBA" id="ARBA00023136"/>
    </source>
</evidence>
<evidence type="ECO:0000256" key="4">
    <source>
        <dbReference type="ARBA" id="ARBA00022989"/>
    </source>
</evidence>
<evidence type="ECO:0000313" key="7">
    <source>
        <dbReference type="Proteomes" id="UP001396334"/>
    </source>
</evidence>
<evidence type="ECO:0000256" key="1">
    <source>
        <dbReference type="ARBA" id="ARBA00004141"/>
    </source>
</evidence>
<keyword evidence="7" id="KW-1185">Reference proteome</keyword>
<dbReference type="InterPro" id="IPR027417">
    <property type="entry name" value="P-loop_NTPase"/>
</dbReference>
<dbReference type="PANTHER" id="PTHR48041">
    <property type="entry name" value="ABC TRANSPORTER G FAMILY MEMBER 28"/>
    <property type="match status" value="1"/>
</dbReference>
<evidence type="ECO:0000256" key="2">
    <source>
        <dbReference type="ARBA" id="ARBA00022448"/>
    </source>
</evidence>
<sequence length="321" mass="35613">MALSGFLGRKGGNAYTDAAAVGDSTRTKILLNDISGVARDDQIMAMLVSQLSCALKKFRKDSRREKEIRLKKREIRIKFIHQISLRTVTTQYILTQYALLVYSHVLIITGPTELGLFQLLNVSLTVYFGLLSSLDGTMSFESVIAFSSSEARSPNSLAITFYFRIPNFGNPNSTPNSPSAIRIPPPAVEPYSHERQGAVIPGSQLHIHSGLCWLLPGVECSTSSTLLDSRLNILSGGADRITKEGLKGEVTLNGEALESRMLKRISAYVMQDNMLYPMLTVEETLMFAAEFQLFYSLPKSNKKMRVQAFNRQKANNYVGQS</sequence>
<keyword evidence="5" id="KW-0472">Membrane</keyword>
<comment type="caution">
    <text evidence="6">The sequence shown here is derived from an EMBL/GenBank/DDBJ whole genome shotgun (WGS) entry which is preliminary data.</text>
</comment>
<proteinExistence type="predicted"/>
<reference evidence="6 7" key="1">
    <citation type="journal article" date="2024" name="G3 (Bethesda)">
        <title>Genome assembly of Hibiscus sabdariffa L. provides insights into metabolisms of medicinal natural products.</title>
        <authorList>
            <person name="Kim T."/>
        </authorList>
    </citation>
    <scope>NUCLEOTIDE SEQUENCE [LARGE SCALE GENOMIC DNA]</scope>
    <source>
        <strain evidence="6">TK-2024</strain>
        <tissue evidence="6">Old leaves</tissue>
    </source>
</reference>
<accession>A0ABR2U656</accession>
<dbReference type="Gene3D" id="3.40.50.300">
    <property type="entry name" value="P-loop containing nucleotide triphosphate hydrolases"/>
    <property type="match status" value="1"/>
</dbReference>
<organism evidence="6 7">
    <name type="scientific">Hibiscus sabdariffa</name>
    <name type="common">roselle</name>
    <dbReference type="NCBI Taxonomy" id="183260"/>
    <lineage>
        <taxon>Eukaryota</taxon>
        <taxon>Viridiplantae</taxon>
        <taxon>Streptophyta</taxon>
        <taxon>Embryophyta</taxon>
        <taxon>Tracheophyta</taxon>
        <taxon>Spermatophyta</taxon>
        <taxon>Magnoliopsida</taxon>
        <taxon>eudicotyledons</taxon>
        <taxon>Gunneridae</taxon>
        <taxon>Pentapetalae</taxon>
        <taxon>rosids</taxon>
        <taxon>malvids</taxon>
        <taxon>Malvales</taxon>
        <taxon>Malvaceae</taxon>
        <taxon>Malvoideae</taxon>
        <taxon>Hibiscus</taxon>
    </lineage>
</organism>